<dbReference type="SUPFAM" id="SSF69917">
    <property type="entry name" value="OMPT-like"/>
    <property type="match status" value="1"/>
</dbReference>
<reference evidence="1" key="1">
    <citation type="journal article" date="2014" name="Front. Microbiol.">
        <title>High frequency of phylogenetically diverse reductive dehalogenase-homologous genes in deep subseafloor sedimentary metagenomes.</title>
        <authorList>
            <person name="Kawai M."/>
            <person name="Futagami T."/>
            <person name="Toyoda A."/>
            <person name="Takaki Y."/>
            <person name="Nishi S."/>
            <person name="Hori S."/>
            <person name="Arai W."/>
            <person name="Tsubouchi T."/>
            <person name="Morono Y."/>
            <person name="Uchiyama I."/>
            <person name="Ito T."/>
            <person name="Fujiyama A."/>
            <person name="Inagaki F."/>
            <person name="Takami H."/>
        </authorList>
    </citation>
    <scope>NUCLEOTIDE SEQUENCE</scope>
    <source>
        <strain evidence="1">Expedition CK06-06</strain>
    </source>
</reference>
<protein>
    <recommendedName>
        <fullName evidence="2">Outer membrane protein beta-barrel domain-containing protein</fullName>
    </recommendedName>
</protein>
<dbReference type="GO" id="GO:0004190">
    <property type="term" value="F:aspartic-type endopeptidase activity"/>
    <property type="evidence" value="ECO:0007669"/>
    <property type="project" value="InterPro"/>
</dbReference>
<sequence length="135" mass="15514">MASRYLGSQGIFGSYTFYSKPILRIEGRYSWGKVDYEGGTWGGTPLRINNIDDYIWELRVLAGNDVELSEKSTIRVYTGIGYRYLNDDLSPFPGGYERESNYIYTPIGIETIPVLEKEFSLGMTLEYDYLWNGTQ</sequence>
<dbReference type="Gene3D" id="2.40.128.100">
    <property type="entry name" value="OPCA outer membrane adhesin/invasin"/>
    <property type="match status" value="1"/>
</dbReference>
<gene>
    <name evidence="1" type="ORF">S06H3_28510</name>
</gene>
<proteinExistence type="predicted"/>
<dbReference type="EMBL" id="BARV01016640">
    <property type="protein sequence ID" value="GAI29356.1"/>
    <property type="molecule type" value="Genomic_DNA"/>
</dbReference>
<accession>X1NGM5</accession>
<dbReference type="AlphaFoldDB" id="X1NGM5"/>
<dbReference type="InterPro" id="IPR020080">
    <property type="entry name" value="OM_adhesin/peptidase_omptin"/>
</dbReference>
<name>X1NGM5_9ZZZZ</name>
<evidence type="ECO:0008006" key="2">
    <source>
        <dbReference type="Google" id="ProtNLM"/>
    </source>
</evidence>
<comment type="caution">
    <text evidence="1">The sequence shown here is derived from an EMBL/GenBank/DDBJ whole genome shotgun (WGS) entry which is preliminary data.</text>
</comment>
<organism evidence="1">
    <name type="scientific">marine sediment metagenome</name>
    <dbReference type="NCBI Taxonomy" id="412755"/>
    <lineage>
        <taxon>unclassified sequences</taxon>
        <taxon>metagenomes</taxon>
        <taxon>ecological metagenomes</taxon>
    </lineage>
</organism>
<feature type="non-terminal residue" evidence="1">
    <location>
        <position position="135"/>
    </location>
</feature>
<evidence type="ECO:0000313" key="1">
    <source>
        <dbReference type="EMBL" id="GAI29356.1"/>
    </source>
</evidence>